<feature type="domain" description="Monopolin complex subunit Csm1/Pcs1 C-terminal" evidence="3">
    <location>
        <begin position="347"/>
        <end position="433"/>
    </location>
</feature>
<dbReference type="GO" id="GO:0072686">
    <property type="term" value="C:mitotic spindle"/>
    <property type="evidence" value="ECO:0007669"/>
    <property type="project" value="TreeGrafter"/>
</dbReference>
<keyword evidence="1" id="KW-0175">Coiled coil</keyword>
<dbReference type="GO" id="GO:1990644">
    <property type="term" value="F:microtubule site clamp"/>
    <property type="evidence" value="ECO:0007669"/>
    <property type="project" value="TreeGrafter"/>
</dbReference>
<dbReference type="OrthoDB" id="2431049at2759"/>
<feature type="coiled-coil region" evidence="1">
    <location>
        <begin position="202"/>
        <end position="300"/>
    </location>
</feature>
<dbReference type="Proteomes" id="UP000012174">
    <property type="component" value="Unassembled WGS sequence"/>
</dbReference>
<feature type="compositionally biased region" description="Basic and acidic residues" evidence="2">
    <location>
        <begin position="119"/>
        <end position="128"/>
    </location>
</feature>
<reference evidence="5" key="1">
    <citation type="journal article" date="2013" name="Genome Announc.">
        <title>Draft genome sequence of the grapevine dieback fungus Eutypa lata UCR-EL1.</title>
        <authorList>
            <person name="Blanco-Ulate B."/>
            <person name="Rolshausen P.E."/>
            <person name="Cantu D."/>
        </authorList>
    </citation>
    <scope>NUCLEOTIDE SEQUENCE [LARGE SCALE GENOMIC DNA]</scope>
    <source>
        <strain evidence="5">UCR-EL1</strain>
    </source>
</reference>
<dbReference type="STRING" id="1287681.M7SLQ8"/>
<dbReference type="PANTHER" id="PTHR28006:SF1">
    <property type="entry name" value="MONOPOLIN COMPLEX SUBUNIT CSM1"/>
    <property type="match status" value="1"/>
</dbReference>
<evidence type="ECO:0000259" key="3">
    <source>
        <dbReference type="Pfam" id="PF12539"/>
    </source>
</evidence>
<dbReference type="GO" id="GO:0034506">
    <property type="term" value="C:chromosome, centromeric core domain"/>
    <property type="evidence" value="ECO:0007669"/>
    <property type="project" value="TreeGrafter"/>
</dbReference>
<feature type="compositionally biased region" description="Polar residues" evidence="2">
    <location>
        <begin position="139"/>
        <end position="148"/>
    </location>
</feature>
<dbReference type="HOGENOM" id="CLU_029214_1_0_1"/>
<dbReference type="FunFam" id="3.90.1150.80:FF:000001">
    <property type="entry name" value="Chromosome segregation protein (Pcs1)"/>
    <property type="match status" value="1"/>
</dbReference>
<keyword evidence="5" id="KW-1185">Reference proteome</keyword>
<dbReference type="OMA" id="SDNLYDC"/>
<dbReference type="InterPro" id="IPR020981">
    <property type="entry name" value="Csm1/Pcs1_C"/>
</dbReference>
<accession>M7SLQ8</accession>
<evidence type="ECO:0000256" key="1">
    <source>
        <dbReference type="SAM" id="Coils"/>
    </source>
</evidence>
<organism evidence="4 5">
    <name type="scientific">Eutypa lata (strain UCR-EL1)</name>
    <name type="common">Grapevine dieback disease fungus</name>
    <name type="synonym">Eutypa armeniacae</name>
    <dbReference type="NCBI Taxonomy" id="1287681"/>
    <lineage>
        <taxon>Eukaryota</taxon>
        <taxon>Fungi</taxon>
        <taxon>Dikarya</taxon>
        <taxon>Ascomycota</taxon>
        <taxon>Pezizomycotina</taxon>
        <taxon>Sordariomycetes</taxon>
        <taxon>Xylariomycetidae</taxon>
        <taxon>Xylariales</taxon>
        <taxon>Diatrypaceae</taxon>
        <taxon>Eutypa</taxon>
    </lineage>
</organism>
<dbReference type="GO" id="GO:0005730">
    <property type="term" value="C:nucleolus"/>
    <property type="evidence" value="ECO:0007669"/>
    <property type="project" value="TreeGrafter"/>
</dbReference>
<dbReference type="AlphaFoldDB" id="M7SLQ8"/>
<proteinExistence type="predicted"/>
<feature type="compositionally biased region" description="Basic residues" evidence="2">
    <location>
        <begin position="77"/>
        <end position="87"/>
    </location>
</feature>
<dbReference type="CDD" id="cd23787">
    <property type="entry name" value="RWD_CSM1"/>
    <property type="match status" value="1"/>
</dbReference>
<dbReference type="EMBL" id="KB706941">
    <property type="protein sequence ID" value="EMR65107.1"/>
    <property type="molecule type" value="Genomic_DNA"/>
</dbReference>
<evidence type="ECO:0000313" key="4">
    <source>
        <dbReference type="EMBL" id="EMR65107.1"/>
    </source>
</evidence>
<dbReference type="eggNOG" id="ENOG502SC4G">
    <property type="taxonomic scope" value="Eukaryota"/>
</dbReference>
<sequence>MAPPKKATKFTTQTATRQPDAAKTRKALTDKPTNVQEKTMAGRGRKRPAPEEAPAPAPAPDQDRQDENAIEANSKPKGARGRPRAAKAAKVAEMEDEIPETQPEPAVQPPAKRGRKPKARSEVEREIPETQLPEPEIPETQQVETTELSLDEDGQMEELPNFSRIGMSSVQRAQPQMLFGASHRTVPASDSKLNDPSMRRRVGDLTRKYQDLEAKYRDLREIGVMEAERNYDRLKQQSEEKSNTANELIATLKAQLAAQTEVAKETQRLRQQLEASQAKAEELQDQLSETNAALTGAKTENKTLSSKLAAARSAEAANVKVPSSAIKGNAGNNRLLANAEAAVQQAQVKENLYADLAGLIVRGVKREHDEEVYDCIQTGRNGTLHFKLAVGVDGSSDFDETQFLYMPQLDPSRDEALIDVLPDYLREEITFPRPQAAKFYARVMKALTERLD</sequence>
<dbReference type="Gene3D" id="3.90.1150.80">
    <property type="match status" value="1"/>
</dbReference>
<feature type="region of interest" description="Disordered" evidence="2">
    <location>
        <begin position="1"/>
        <end position="148"/>
    </location>
</feature>
<dbReference type="GO" id="GO:0051315">
    <property type="term" value="P:attachment of mitotic spindle microtubules to kinetochore"/>
    <property type="evidence" value="ECO:0007669"/>
    <property type="project" value="TreeGrafter"/>
</dbReference>
<protein>
    <submittedName>
        <fullName evidence="4">Putative chromosome segregation protein</fullName>
    </submittedName>
</protein>
<evidence type="ECO:0000256" key="2">
    <source>
        <dbReference type="SAM" id="MobiDB-lite"/>
    </source>
</evidence>
<feature type="compositionally biased region" description="Low complexity" evidence="2">
    <location>
        <begin position="9"/>
        <end position="19"/>
    </location>
</feature>
<name>M7SLQ8_EUTLA</name>
<evidence type="ECO:0000313" key="5">
    <source>
        <dbReference type="Proteomes" id="UP000012174"/>
    </source>
</evidence>
<dbReference type="Pfam" id="PF12539">
    <property type="entry name" value="Csm1"/>
    <property type="match status" value="1"/>
</dbReference>
<dbReference type="GO" id="GO:0033551">
    <property type="term" value="C:monopolin complex"/>
    <property type="evidence" value="ECO:0007669"/>
    <property type="project" value="InterPro"/>
</dbReference>
<dbReference type="InterPro" id="IPR038608">
    <property type="entry name" value="Csm1/Pcs1_C_sf"/>
</dbReference>
<dbReference type="InterPro" id="IPR040349">
    <property type="entry name" value="Csm1/Pcs1"/>
</dbReference>
<dbReference type="KEGG" id="ela:UCREL1_7915"/>
<feature type="compositionally biased region" description="Basic and acidic residues" evidence="2">
    <location>
        <begin position="20"/>
        <end position="29"/>
    </location>
</feature>
<gene>
    <name evidence="4" type="ORF">UCREL1_7915</name>
</gene>
<dbReference type="GO" id="GO:0045144">
    <property type="term" value="P:meiotic sister chromatid segregation"/>
    <property type="evidence" value="ECO:0007669"/>
    <property type="project" value="TreeGrafter"/>
</dbReference>
<dbReference type="PANTHER" id="PTHR28006">
    <property type="entry name" value="MONOPOLIN COMPLEX SUBUNIT CSM1"/>
    <property type="match status" value="1"/>
</dbReference>